<feature type="transmembrane region" description="Helical" evidence="13">
    <location>
        <begin position="1125"/>
        <end position="1144"/>
    </location>
</feature>
<proteinExistence type="inferred from homology"/>
<dbReference type="GO" id="GO:0005886">
    <property type="term" value="C:plasma membrane"/>
    <property type="evidence" value="ECO:0007669"/>
    <property type="project" value="TreeGrafter"/>
</dbReference>
<dbReference type="InterPro" id="IPR023298">
    <property type="entry name" value="ATPase_P-typ_TM_dom_sf"/>
</dbReference>
<comment type="cofactor">
    <cofactor evidence="12">
        <name>Mg(2+)</name>
        <dbReference type="ChEBI" id="CHEBI:18420"/>
    </cofactor>
</comment>
<evidence type="ECO:0000256" key="5">
    <source>
        <dbReference type="ARBA" id="ARBA00022840"/>
    </source>
</evidence>
<feature type="binding site" evidence="11">
    <location>
        <position position="323"/>
    </location>
    <ligand>
        <name>ATP</name>
        <dbReference type="ChEBI" id="CHEBI:30616"/>
    </ligand>
</feature>
<keyword evidence="7 13" id="KW-1278">Translocase</keyword>
<evidence type="ECO:0000256" key="10">
    <source>
        <dbReference type="PIRSR" id="PIRSR606539-1"/>
    </source>
</evidence>
<evidence type="ECO:0000256" key="13">
    <source>
        <dbReference type="RuleBase" id="RU362033"/>
    </source>
</evidence>
<feature type="transmembrane region" description="Helical" evidence="13">
    <location>
        <begin position="917"/>
        <end position="936"/>
    </location>
</feature>
<dbReference type="Gene3D" id="3.40.1110.10">
    <property type="entry name" value="Calcium-transporting ATPase, cytoplasmic domain N"/>
    <property type="match status" value="1"/>
</dbReference>
<dbReference type="SUPFAM" id="SSF81660">
    <property type="entry name" value="Metal cation-transporting ATPase, ATP-binding domain N"/>
    <property type="match status" value="1"/>
</dbReference>
<feature type="binding site" evidence="11">
    <location>
        <position position="829"/>
    </location>
    <ligand>
        <name>ATP</name>
        <dbReference type="ChEBI" id="CHEBI:30616"/>
    </ligand>
</feature>
<dbReference type="PROSITE" id="PS00154">
    <property type="entry name" value="ATPASE_E1_E2"/>
    <property type="match status" value="1"/>
</dbReference>
<keyword evidence="6 12" id="KW-0460">Magnesium</keyword>
<dbReference type="SFLD" id="SFLDF00027">
    <property type="entry name" value="p-type_atpase"/>
    <property type="match status" value="1"/>
</dbReference>
<dbReference type="STRING" id="147828.A0A4S2LRM1"/>
<dbReference type="GO" id="GO:0140326">
    <property type="term" value="F:ATPase-coupled intramembrane lipid transporter activity"/>
    <property type="evidence" value="ECO:0007669"/>
    <property type="project" value="UniProtKB-EC"/>
</dbReference>
<dbReference type="EMBL" id="SJOL01006453">
    <property type="protein sequence ID" value="TGZ66442.1"/>
    <property type="molecule type" value="Genomic_DNA"/>
</dbReference>
<keyword evidence="2 13" id="KW-0812">Transmembrane</keyword>
<keyword evidence="8 13" id="KW-1133">Transmembrane helix</keyword>
<comment type="subcellular location">
    <subcellularLocation>
        <location evidence="1 13">Membrane</location>
        <topology evidence="1 13">Multi-pass membrane protein</topology>
    </subcellularLocation>
</comment>
<feature type="binding site" evidence="11">
    <location>
        <position position="504"/>
    </location>
    <ligand>
        <name>ATP</name>
        <dbReference type="ChEBI" id="CHEBI:30616"/>
    </ligand>
</feature>
<keyword evidence="4 11" id="KW-0547">Nucleotide-binding</keyword>
<dbReference type="Gene3D" id="2.70.150.10">
    <property type="entry name" value="Calcium-transporting ATPase, cytoplasmic transduction domain A"/>
    <property type="match status" value="1"/>
</dbReference>
<evidence type="ECO:0000256" key="1">
    <source>
        <dbReference type="ARBA" id="ARBA00004141"/>
    </source>
</evidence>
<dbReference type="InterPro" id="IPR036412">
    <property type="entry name" value="HAD-like_sf"/>
</dbReference>
<evidence type="ECO:0000256" key="3">
    <source>
        <dbReference type="ARBA" id="ARBA00022723"/>
    </source>
</evidence>
<feature type="binding site" evidence="11">
    <location>
        <position position="621"/>
    </location>
    <ligand>
        <name>ATP</name>
        <dbReference type="ChEBI" id="CHEBI:30616"/>
    </ligand>
</feature>
<feature type="binding site" evidence="12">
    <location>
        <position position="323"/>
    </location>
    <ligand>
        <name>Mg(2+)</name>
        <dbReference type="ChEBI" id="CHEBI:18420"/>
    </ligand>
</feature>
<evidence type="ECO:0000256" key="6">
    <source>
        <dbReference type="ARBA" id="ARBA00022842"/>
    </source>
</evidence>
<dbReference type="Gene3D" id="3.40.50.1000">
    <property type="entry name" value="HAD superfamily/HAD-like"/>
    <property type="match status" value="1"/>
</dbReference>
<dbReference type="PANTHER" id="PTHR24092">
    <property type="entry name" value="PROBABLE PHOSPHOLIPID-TRANSPORTING ATPASE"/>
    <property type="match status" value="1"/>
</dbReference>
<evidence type="ECO:0000259" key="14">
    <source>
        <dbReference type="Pfam" id="PF16212"/>
    </source>
</evidence>
<dbReference type="InterPro" id="IPR008250">
    <property type="entry name" value="ATPase_P-typ_transduc_dom_A_sf"/>
</dbReference>
<feature type="binding site" evidence="12">
    <location>
        <position position="321"/>
    </location>
    <ligand>
        <name>Mg(2+)</name>
        <dbReference type="ChEBI" id="CHEBI:18420"/>
    </ligand>
</feature>
<feature type="transmembrane region" description="Helical" evidence="13">
    <location>
        <begin position="1052"/>
        <end position="1076"/>
    </location>
</feature>
<evidence type="ECO:0000256" key="9">
    <source>
        <dbReference type="ARBA" id="ARBA00023136"/>
    </source>
</evidence>
<dbReference type="GO" id="GO:0045332">
    <property type="term" value="P:phospholipid translocation"/>
    <property type="evidence" value="ECO:0007669"/>
    <property type="project" value="TreeGrafter"/>
</dbReference>
<keyword evidence="5 11" id="KW-0067">ATP-binding</keyword>
<evidence type="ECO:0000256" key="8">
    <source>
        <dbReference type="ARBA" id="ARBA00022989"/>
    </source>
</evidence>
<accession>A0A4S2LRM1</accession>
<dbReference type="Proteomes" id="UP000308267">
    <property type="component" value="Unassembled WGS sequence"/>
</dbReference>
<gene>
    <name evidence="15" type="ORF">CRM22_005328</name>
</gene>
<dbReference type="InterPro" id="IPR018303">
    <property type="entry name" value="ATPase_P-typ_P_site"/>
</dbReference>
<feature type="transmembrane region" description="Helical" evidence="13">
    <location>
        <begin position="948"/>
        <end position="968"/>
    </location>
</feature>
<feature type="binding site" evidence="11">
    <location>
        <position position="321"/>
    </location>
    <ligand>
        <name>ATP</name>
        <dbReference type="ChEBI" id="CHEBI:30616"/>
    </ligand>
</feature>
<comment type="caution">
    <text evidence="15">The sequence shown here is derived from an EMBL/GenBank/DDBJ whole genome shotgun (WGS) entry which is preliminary data.</text>
</comment>
<protein>
    <recommendedName>
        <fullName evidence="13">Phospholipid-transporting ATPase</fullName>
        <ecNumber evidence="13">7.6.2.1</ecNumber>
    </recommendedName>
</protein>
<dbReference type="GO" id="GO:0005524">
    <property type="term" value="F:ATP binding"/>
    <property type="evidence" value="ECO:0007669"/>
    <property type="project" value="UniProtKB-UniRule"/>
</dbReference>
<feature type="active site" description="4-aspartylphosphate intermediate" evidence="10">
    <location>
        <position position="321"/>
    </location>
</feature>
<keyword evidence="9 13" id="KW-0472">Membrane</keyword>
<dbReference type="PANTHER" id="PTHR24092:SF175">
    <property type="entry name" value="PHOSPHOLIPID-TRANSPORTING ATPASE"/>
    <property type="match status" value="1"/>
</dbReference>
<feature type="transmembrane region" description="Helical" evidence="13">
    <location>
        <begin position="1083"/>
        <end position="1105"/>
    </location>
</feature>
<feature type="binding site" evidence="11">
    <location>
        <position position="830"/>
    </location>
    <ligand>
        <name>ATP</name>
        <dbReference type="ChEBI" id="CHEBI:30616"/>
    </ligand>
</feature>
<evidence type="ECO:0000256" key="2">
    <source>
        <dbReference type="ARBA" id="ARBA00022692"/>
    </source>
</evidence>
<dbReference type="InterPro" id="IPR023214">
    <property type="entry name" value="HAD_sf"/>
</dbReference>
<dbReference type="InterPro" id="IPR032630">
    <property type="entry name" value="P_typ_ATPase_c"/>
</dbReference>
<feature type="binding site" evidence="11">
    <location>
        <position position="540"/>
    </location>
    <ligand>
        <name>ATP</name>
        <dbReference type="ChEBI" id="CHEBI:30616"/>
    </ligand>
</feature>
<feature type="binding site" evidence="11">
    <location>
        <position position="322"/>
    </location>
    <ligand>
        <name>ATP</name>
        <dbReference type="ChEBI" id="CHEBI:30616"/>
    </ligand>
</feature>
<organism evidence="15 16">
    <name type="scientific">Opisthorchis felineus</name>
    <dbReference type="NCBI Taxonomy" id="147828"/>
    <lineage>
        <taxon>Eukaryota</taxon>
        <taxon>Metazoa</taxon>
        <taxon>Spiralia</taxon>
        <taxon>Lophotrochozoa</taxon>
        <taxon>Platyhelminthes</taxon>
        <taxon>Trematoda</taxon>
        <taxon>Digenea</taxon>
        <taxon>Opisthorchiida</taxon>
        <taxon>Opisthorchiata</taxon>
        <taxon>Opisthorchiidae</taxon>
        <taxon>Opisthorchis</taxon>
    </lineage>
</organism>
<dbReference type="NCBIfam" id="TIGR01652">
    <property type="entry name" value="ATPase-Plipid"/>
    <property type="match status" value="1"/>
</dbReference>
<feature type="binding site" evidence="11">
    <location>
        <position position="418"/>
    </location>
    <ligand>
        <name>ATP</name>
        <dbReference type="ChEBI" id="CHEBI:30616"/>
    </ligand>
</feature>
<feature type="binding site" evidence="12">
    <location>
        <position position="830"/>
    </location>
    <ligand>
        <name>Mg(2+)</name>
        <dbReference type="ChEBI" id="CHEBI:18420"/>
    </ligand>
</feature>
<evidence type="ECO:0000256" key="11">
    <source>
        <dbReference type="PIRSR" id="PIRSR606539-2"/>
    </source>
</evidence>
<feature type="binding site" evidence="11">
    <location>
        <position position="481"/>
    </location>
    <ligand>
        <name>ATP</name>
        <dbReference type="ChEBI" id="CHEBI:30616"/>
    </ligand>
</feature>
<dbReference type="SUPFAM" id="SSF81665">
    <property type="entry name" value="Calcium ATPase, transmembrane domain M"/>
    <property type="match status" value="1"/>
</dbReference>
<name>A0A4S2LRM1_OPIFE</name>
<dbReference type="SUPFAM" id="SSF81653">
    <property type="entry name" value="Calcium ATPase, transduction domain A"/>
    <property type="match status" value="1"/>
</dbReference>
<evidence type="ECO:0000313" key="16">
    <source>
        <dbReference type="Proteomes" id="UP000308267"/>
    </source>
</evidence>
<evidence type="ECO:0000256" key="7">
    <source>
        <dbReference type="ARBA" id="ARBA00022967"/>
    </source>
</evidence>
<comment type="catalytic activity">
    <reaction evidence="13">
        <text>ATP + H2O + phospholipidSide 1 = ADP + phosphate + phospholipidSide 2.</text>
        <dbReference type="EC" id="7.6.2.1"/>
    </reaction>
</comment>
<evidence type="ECO:0000313" key="15">
    <source>
        <dbReference type="EMBL" id="TGZ66442.1"/>
    </source>
</evidence>
<dbReference type="AlphaFoldDB" id="A0A4S2LRM1"/>
<dbReference type="GO" id="GO:0000287">
    <property type="term" value="F:magnesium ion binding"/>
    <property type="evidence" value="ECO:0007669"/>
    <property type="project" value="UniProtKB-UniRule"/>
</dbReference>
<dbReference type="SFLD" id="SFLDG00002">
    <property type="entry name" value="C1.7:_P-type_atpase_like"/>
    <property type="match status" value="1"/>
</dbReference>
<feature type="binding site" evidence="11">
    <location>
        <position position="799"/>
    </location>
    <ligand>
        <name>ATP</name>
        <dbReference type="ChEBI" id="CHEBI:30616"/>
    </ligand>
</feature>
<dbReference type="InterPro" id="IPR006539">
    <property type="entry name" value="P-type_ATPase_IV"/>
</dbReference>
<keyword evidence="16" id="KW-1185">Reference proteome</keyword>
<dbReference type="SFLD" id="SFLDS00003">
    <property type="entry name" value="Haloacid_Dehalogenase"/>
    <property type="match status" value="1"/>
</dbReference>
<dbReference type="PRINTS" id="PR00119">
    <property type="entry name" value="CATATPASE"/>
</dbReference>
<dbReference type="InterPro" id="IPR044492">
    <property type="entry name" value="P_typ_ATPase_HD_dom"/>
</dbReference>
<comment type="similarity">
    <text evidence="13">Belongs to the cation transport ATPase (P-type) (TC 3.A.3) family. Type IV subfamily.</text>
</comment>
<reference evidence="15 16" key="1">
    <citation type="journal article" date="2019" name="BMC Genomics">
        <title>New insights from Opisthorchis felineus genome: update on genomics of the epidemiologically important liver flukes.</title>
        <authorList>
            <person name="Ershov N.I."/>
            <person name="Mordvinov V.A."/>
            <person name="Prokhortchouk E.B."/>
            <person name="Pakharukova M.Y."/>
            <person name="Gunbin K.V."/>
            <person name="Ustyantsev K."/>
            <person name="Genaev M.A."/>
            <person name="Blinov A.G."/>
            <person name="Mazur A."/>
            <person name="Boulygina E."/>
            <person name="Tsygankova S."/>
            <person name="Khrameeva E."/>
            <person name="Chekanov N."/>
            <person name="Fan G."/>
            <person name="Xiao A."/>
            <person name="Zhang H."/>
            <person name="Xu X."/>
            <person name="Yang H."/>
            <person name="Solovyev V."/>
            <person name="Lee S.M."/>
            <person name="Liu X."/>
            <person name="Afonnikov D.A."/>
            <person name="Skryabin K.G."/>
        </authorList>
    </citation>
    <scope>NUCLEOTIDE SEQUENCE [LARGE SCALE GENOMIC DNA]</scope>
    <source>
        <strain evidence="15">AK-0245</strain>
        <tissue evidence="15">Whole organism</tissue>
    </source>
</reference>
<dbReference type="SUPFAM" id="SSF56784">
    <property type="entry name" value="HAD-like"/>
    <property type="match status" value="1"/>
</dbReference>
<feature type="binding site" evidence="11">
    <location>
        <position position="623"/>
    </location>
    <ligand>
        <name>ATP</name>
        <dbReference type="ChEBI" id="CHEBI:30616"/>
    </ligand>
</feature>
<dbReference type="InterPro" id="IPR023299">
    <property type="entry name" value="ATPase_P-typ_cyto_dom_N"/>
</dbReference>
<feature type="domain" description="P-type ATPase C-terminal" evidence="14">
    <location>
        <begin position="896"/>
        <end position="1151"/>
    </location>
</feature>
<dbReference type="OrthoDB" id="377733at2759"/>
<dbReference type="Pfam" id="PF16212">
    <property type="entry name" value="PhoLip_ATPase_C"/>
    <property type="match status" value="1"/>
</dbReference>
<feature type="binding site" evidence="12">
    <location>
        <position position="826"/>
    </location>
    <ligand>
        <name>Mg(2+)</name>
        <dbReference type="ChEBI" id="CHEBI:18420"/>
    </ligand>
</feature>
<feature type="transmembrane region" description="Helical" evidence="13">
    <location>
        <begin position="251"/>
        <end position="275"/>
    </location>
</feature>
<feature type="binding site" evidence="11">
    <location>
        <position position="793"/>
    </location>
    <ligand>
        <name>ATP</name>
        <dbReference type="ChEBI" id="CHEBI:30616"/>
    </ligand>
</feature>
<sequence>MLKEGIYDIFRHIGDKRVNNKRFSVLEFDMINNRLVWTERTSSSLRVGQIVRCVADQEIPCDLVLLASDGCKREVRLTTANLDGETSVKTHYALKKTFKNYGKILSMFPNDMKLDVVTQFKPLLIEVTYEAPNADFHRFEGNLITSTSNRAENSIPILVENLAFRGAVLHSTGCILGLVVYTGVDTKLSMNSKKRGRKYSSREDKLNFVLLLFLVTSILLCVMGTILATVGNTQGTNFPWFVSTRLPTRFSYVRILISFAFIANFLVPVSLIITIELQMLMNSYLITHDPEFFDPQRGLGGSANSVHLADELGQIEFLFSDKTGTLTLNQMVFKACSILSDDGIYLFDGNHVRHLNIESGQPGIKVTEMQQSNVWGVGSALPVHLMEFLTVVALCHTVETRPDISGESAKFEATSPDEKALVEKAARLGVSLISSKPHPNIQGGRLLVLQRQLKQDVDDRGSYRGTGTTTEEYIVDTTLEFDPIRKQMTVMVQHPDGTFHIHSKGAETAILEKRASSRSTIQLHSKALEQVNEFGLSGLRTLVYATKRITRDEYHSLLRERKQAMEQFGEARVRALKASNDKIESGLELLAVTGVEDTLQPGVNECLQSLKTAGIKVWVLTGDKEETAVTVSQAAGHFAESMTLLRITGCREFNEAAELVFKSLREVDTEYEQRYVMAKSPLSPTLDEIDEVVYTVAEQEIEEYISNETQRDQSNLKRSVRKIQAFRDKLFAYTSGSNNPRVPKRRSPLKSGPVDEAFGLVVDGESLKHALHPSLRMAFLDLCMNVTAVLCCRVTPLQKASIVQLVQLGLGGSNHGTGPVTAAVGDGGNDVSMISQANVGIGIYGEEEPSYSLLSTLRQRDHLANSYRWRYFVKNYFLHCNWCLHSDGAPVCANLHLQRLLFVHGHWSYHRISYTMLLYYFKCVAWVTLNIIFTFYSGFSANSWHSSLIFALYTLTLTAVPNLFFGIFERHITADQLLENPKFYRSRVGNSASPTLDQISRNENLRLSYLVLFVLDGIWHGLVIFYSVSLFLAGGGYFSQAIFIDSMSKGNYFDISLCGGSSMVYVIVSVNLRVIFMSRDINWPVVGGFIYTLVFNLVLIMAIQFTVPPSSPDYLTYVKLIQSPAFWLALPISVFIANLPALLWRVYSDIWLQMCAQTEMQGVEAKRKFQRTNSRERSLRFWLDRERWNETNPFCPSHDAYFSGDPVRLREVDKVETGTVMDAEHV</sequence>
<evidence type="ECO:0000256" key="12">
    <source>
        <dbReference type="PIRSR" id="PIRSR606539-3"/>
    </source>
</evidence>
<feature type="transmembrane region" description="Helical" evidence="13">
    <location>
        <begin position="162"/>
        <end position="184"/>
    </location>
</feature>
<keyword evidence="3 12" id="KW-0479">Metal-binding</keyword>
<feature type="binding site" evidence="11">
    <location>
        <position position="622"/>
    </location>
    <ligand>
        <name>ATP</name>
        <dbReference type="ChEBI" id="CHEBI:30616"/>
    </ligand>
</feature>
<dbReference type="EC" id="7.6.2.1" evidence="13"/>
<dbReference type="GO" id="GO:0005783">
    <property type="term" value="C:endoplasmic reticulum"/>
    <property type="evidence" value="ECO:0007669"/>
    <property type="project" value="TreeGrafter"/>
</dbReference>
<dbReference type="Pfam" id="PF13246">
    <property type="entry name" value="Cation_ATPase"/>
    <property type="match status" value="1"/>
</dbReference>
<evidence type="ECO:0000256" key="4">
    <source>
        <dbReference type="ARBA" id="ARBA00022741"/>
    </source>
</evidence>
<feature type="transmembrane region" description="Helical" evidence="13">
    <location>
        <begin position="205"/>
        <end position="231"/>
    </location>
</feature>